<reference evidence="1" key="1">
    <citation type="submission" date="2022-11" db="EMBL/GenBank/DDBJ databases">
        <authorList>
            <person name="Hyden B.L."/>
            <person name="Feng K."/>
            <person name="Yates T."/>
            <person name="Jawdy S."/>
            <person name="Smart L.B."/>
            <person name="Muchero W."/>
        </authorList>
    </citation>
    <scope>NUCLEOTIDE SEQUENCE</scope>
    <source>
        <tissue evidence="1">Shoot tip</tissue>
    </source>
</reference>
<evidence type="ECO:0000313" key="1">
    <source>
        <dbReference type="EMBL" id="KAJ6721473.1"/>
    </source>
</evidence>
<organism evidence="1 2">
    <name type="scientific">Salix viminalis</name>
    <name type="common">Common osier</name>
    <name type="synonym">Basket willow</name>
    <dbReference type="NCBI Taxonomy" id="40686"/>
    <lineage>
        <taxon>Eukaryota</taxon>
        <taxon>Viridiplantae</taxon>
        <taxon>Streptophyta</taxon>
        <taxon>Embryophyta</taxon>
        <taxon>Tracheophyta</taxon>
        <taxon>Spermatophyta</taxon>
        <taxon>Magnoliopsida</taxon>
        <taxon>eudicotyledons</taxon>
        <taxon>Gunneridae</taxon>
        <taxon>Pentapetalae</taxon>
        <taxon>rosids</taxon>
        <taxon>fabids</taxon>
        <taxon>Malpighiales</taxon>
        <taxon>Salicaceae</taxon>
        <taxon>Saliceae</taxon>
        <taxon>Salix</taxon>
    </lineage>
</organism>
<gene>
    <name evidence="1" type="ORF">OIU85_024550</name>
</gene>
<dbReference type="Proteomes" id="UP001151529">
    <property type="component" value="Chromosome 10"/>
</dbReference>
<evidence type="ECO:0000313" key="2">
    <source>
        <dbReference type="Proteomes" id="UP001151529"/>
    </source>
</evidence>
<dbReference type="PANTHER" id="PTHR32487:SF0">
    <property type="entry name" value="3-OXO-DELTA(4,5)-STEROID 5-BETA-REDUCTASE"/>
    <property type="match status" value="1"/>
</dbReference>
<dbReference type="Gene3D" id="3.40.50.720">
    <property type="entry name" value="NAD(P)-binding Rossmann-like Domain"/>
    <property type="match status" value="1"/>
</dbReference>
<dbReference type="PANTHER" id="PTHR32487">
    <property type="entry name" value="3-OXO-DELTA(4,5)-STEROID 5-BETA-REDUCTASE"/>
    <property type="match status" value="1"/>
</dbReference>
<accession>A0A9Q0U177</accession>
<reference evidence="1" key="2">
    <citation type="journal article" date="2023" name="Int. J. Mol. Sci.">
        <title>De Novo Assembly and Annotation of 11 Diverse Shrub Willow (Salix) Genomes Reveals Novel Gene Organization in Sex-Linked Regions.</title>
        <authorList>
            <person name="Hyden B."/>
            <person name="Feng K."/>
            <person name="Yates T.B."/>
            <person name="Jawdy S."/>
            <person name="Cereghino C."/>
            <person name="Smart L.B."/>
            <person name="Muchero W."/>
        </authorList>
    </citation>
    <scope>NUCLEOTIDE SEQUENCE [LARGE SCALE GENOMIC DNA]</scope>
    <source>
        <tissue evidence="1">Shoot tip</tissue>
    </source>
</reference>
<dbReference type="SUPFAM" id="SSF51735">
    <property type="entry name" value="NAD(P)-binding Rossmann-fold domains"/>
    <property type="match status" value="1"/>
</dbReference>
<dbReference type="AlphaFoldDB" id="A0A9Q0U177"/>
<name>A0A9Q0U177_SALVM</name>
<keyword evidence="2" id="KW-1185">Reference proteome</keyword>
<protein>
    <submittedName>
        <fullName evidence="1">3-OXO-DELTA(45)-STEROID 5-BETA-REDUCTASE</fullName>
    </submittedName>
</protein>
<proteinExistence type="predicted"/>
<comment type="caution">
    <text evidence="1">The sequence shown here is derived from an EMBL/GenBank/DDBJ whole genome shotgun (WGS) entry which is preliminary data.</text>
</comment>
<dbReference type="OrthoDB" id="1731983at2759"/>
<sequence length="104" mass="11663">MGTLFVYAAICKHEGMPLLFSGTESVLNAYSIVSDADLIAEQEIWAVVDPNAQNEVFNIHNGDVFKWKDLWKVLVEQFGIRKYGLPKNGKTMSLTALMKDKGQQ</sequence>
<dbReference type="InterPro" id="IPR036291">
    <property type="entry name" value="NAD(P)-bd_dom_sf"/>
</dbReference>
<dbReference type="EMBL" id="JAPFFL010000006">
    <property type="protein sequence ID" value="KAJ6721473.1"/>
    <property type="molecule type" value="Genomic_DNA"/>
</dbReference>